<name>A0A101I691_9BACT</name>
<proteinExistence type="predicted"/>
<reference evidence="2" key="1">
    <citation type="journal article" date="2015" name="MBio">
        <title>Genome-Resolved Metagenomic Analysis Reveals Roles for Candidate Phyla and Other Microbial Community Members in Biogeochemical Transformations in Oil Reservoirs.</title>
        <authorList>
            <person name="Hu P."/>
            <person name="Tom L."/>
            <person name="Singh A."/>
            <person name="Thomas B.C."/>
            <person name="Baker B.J."/>
            <person name="Piceno Y.M."/>
            <person name="Andersen G.L."/>
            <person name="Banfield J.F."/>
        </authorList>
    </citation>
    <scope>NUCLEOTIDE SEQUENCE [LARGE SCALE GENOMIC DNA]</scope>
</reference>
<accession>A0A101I691</accession>
<organism evidence="1 2">
    <name type="scientific">Mesotoga infera</name>
    <dbReference type="NCBI Taxonomy" id="1236046"/>
    <lineage>
        <taxon>Bacteria</taxon>
        <taxon>Thermotogati</taxon>
        <taxon>Thermotogota</taxon>
        <taxon>Thermotogae</taxon>
        <taxon>Kosmotogales</taxon>
        <taxon>Kosmotogaceae</taxon>
        <taxon>Mesotoga</taxon>
    </lineage>
</organism>
<dbReference type="Proteomes" id="UP000055014">
    <property type="component" value="Unassembled WGS sequence"/>
</dbReference>
<dbReference type="PATRIC" id="fig|1236046.5.peg.831"/>
<gene>
    <name evidence="1" type="ORF">XE02_1039</name>
</gene>
<protein>
    <submittedName>
        <fullName evidence="1">Uncharacterized protein</fullName>
    </submittedName>
</protein>
<comment type="caution">
    <text evidence="1">The sequence shown here is derived from an EMBL/GenBank/DDBJ whole genome shotgun (WGS) entry which is preliminary data.</text>
</comment>
<evidence type="ECO:0000313" key="1">
    <source>
        <dbReference type="EMBL" id="KUK89405.1"/>
    </source>
</evidence>
<dbReference type="AlphaFoldDB" id="A0A101I691"/>
<evidence type="ECO:0000313" key="2">
    <source>
        <dbReference type="Proteomes" id="UP000055014"/>
    </source>
</evidence>
<feature type="non-terminal residue" evidence="1">
    <location>
        <position position="1"/>
    </location>
</feature>
<dbReference type="EMBL" id="LGGW01000092">
    <property type="protein sequence ID" value="KUK89405.1"/>
    <property type="molecule type" value="Genomic_DNA"/>
</dbReference>
<sequence>TRVDPYFNDLYWQRTQEMIVNPLFVDNFVDGSGRLL</sequence>